<evidence type="ECO:0000256" key="11">
    <source>
        <dbReference type="ARBA" id="ARBA00023136"/>
    </source>
</evidence>
<proteinExistence type="predicted"/>
<evidence type="ECO:0000256" key="2">
    <source>
        <dbReference type="ARBA" id="ARBA00001968"/>
    </source>
</evidence>
<dbReference type="OrthoDB" id="9786919at2"/>
<dbReference type="CDD" id="cd00075">
    <property type="entry name" value="HATPase"/>
    <property type="match status" value="1"/>
</dbReference>
<keyword evidence="10" id="KW-0902">Two-component regulatory system</keyword>
<gene>
    <name evidence="15" type="ORF">F0L68_34820</name>
</gene>
<dbReference type="PANTHER" id="PTHR45436:SF5">
    <property type="entry name" value="SENSOR HISTIDINE KINASE TRCS"/>
    <property type="match status" value="1"/>
</dbReference>
<dbReference type="PROSITE" id="PS50885">
    <property type="entry name" value="HAMP"/>
    <property type="match status" value="1"/>
</dbReference>
<dbReference type="InterPro" id="IPR036890">
    <property type="entry name" value="HATPase_C_sf"/>
</dbReference>
<dbReference type="InterPro" id="IPR003661">
    <property type="entry name" value="HisK_dim/P_dom"/>
</dbReference>
<evidence type="ECO:0000256" key="3">
    <source>
        <dbReference type="ARBA" id="ARBA00004236"/>
    </source>
</evidence>
<keyword evidence="6" id="KW-0808">Transferase</keyword>
<dbReference type="Gene3D" id="3.30.565.10">
    <property type="entry name" value="Histidine kinase-like ATPase, C-terminal domain"/>
    <property type="match status" value="1"/>
</dbReference>
<comment type="cofactor">
    <cofactor evidence="2">
        <name>a divalent metal cation</name>
        <dbReference type="ChEBI" id="CHEBI:60240"/>
    </cofactor>
</comment>
<keyword evidence="9 12" id="KW-1133">Transmembrane helix</keyword>
<keyword evidence="16" id="KW-1185">Reference proteome</keyword>
<dbReference type="PRINTS" id="PR00344">
    <property type="entry name" value="BCTRLSENSOR"/>
</dbReference>
<dbReference type="SMART" id="SM00304">
    <property type="entry name" value="HAMP"/>
    <property type="match status" value="1"/>
</dbReference>
<dbReference type="Gene3D" id="6.10.340.10">
    <property type="match status" value="1"/>
</dbReference>
<evidence type="ECO:0000256" key="9">
    <source>
        <dbReference type="ARBA" id="ARBA00022989"/>
    </source>
</evidence>
<keyword evidence="7 12" id="KW-0812">Transmembrane</keyword>
<evidence type="ECO:0000256" key="5">
    <source>
        <dbReference type="ARBA" id="ARBA00022553"/>
    </source>
</evidence>
<dbReference type="GO" id="GO:0000155">
    <property type="term" value="F:phosphorelay sensor kinase activity"/>
    <property type="evidence" value="ECO:0007669"/>
    <property type="project" value="InterPro"/>
</dbReference>
<evidence type="ECO:0000313" key="15">
    <source>
        <dbReference type="EMBL" id="KAA2252690.1"/>
    </source>
</evidence>
<accession>A0A5B2WPD9</accession>
<evidence type="ECO:0000313" key="16">
    <source>
        <dbReference type="Proteomes" id="UP000323454"/>
    </source>
</evidence>
<feature type="transmembrane region" description="Helical" evidence="12">
    <location>
        <begin position="167"/>
        <end position="190"/>
    </location>
</feature>
<dbReference type="AlphaFoldDB" id="A0A5B2WPD9"/>
<dbReference type="EC" id="2.7.13.3" evidence="4"/>
<dbReference type="SMART" id="SM00387">
    <property type="entry name" value="HATPase_c"/>
    <property type="match status" value="1"/>
</dbReference>
<evidence type="ECO:0000256" key="7">
    <source>
        <dbReference type="ARBA" id="ARBA00022692"/>
    </source>
</evidence>
<dbReference type="PROSITE" id="PS50109">
    <property type="entry name" value="HIS_KIN"/>
    <property type="match status" value="1"/>
</dbReference>
<dbReference type="FunFam" id="1.10.287.130:FF:000001">
    <property type="entry name" value="Two-component sensor histidine kinase"/>
    <property type="match status" value="1"/>
</dbReference>
<evidence type="ECO:0000256" key="1">
    <source>
        <dbReference type="ARBA" id="ARBA00000085"/>
    </source>
</evidence>
<reference evidence="15 16" key="1">
    <citation type="submission" date="2019-09" db="EMBL/GenBank/DDBJ databases">
        <title>Goodfellowia gen. nov., a new genus of the Pseudonocardineae related to Actinoalloteichus, containing Goodfellowia coeruleoviolacea gen. nov., comb. nov. gen. nov., comb. nov.</title>
        <authorList>
            <person name="Labeda D."/>
        </authorList>
    </citation>
    <scope>NUCLEOTIDE SEQUENCE [LARGE SCALE GENOMIC DNA]</scope>
    <source>
        <strain evidence="15 16">AN110305</strain>
    </source>
</reference>
<dbReference type="Pfam" id="PF02518">
    <property type="entry name" value="HATPase_c"/>
    <property type="match status" value="1"/>
</dbReference>
<dbReference type="EMBL" id="VUOB01000073">
    <property type="protein sequence ID" value="KAA2252690.1"/>
    <property type="molecule type" value="Genomic_DNA"/>
</dbReference>
<dbReference type="FunFam" id="3.30.565.10:FF:000006">
    <property type="entry name" value="Sensor histidine kinase WalK"/>
    <property type="match status" value="1"/>
</dbReference>
<dbReference type="CDD" id="cd00082">
    <property type="entry name" value="HisKA"/>
    <property type="match status" value="1"/>
</dbReference>
<comment type="caution">
    <text evidence="15">The sequence shown here is derived from an EMBL/GenBank/DDBJ whole genome shotgun (WGS) entry which is preliminary data.</text>
</comment>
<dbReference type="RefSeq" id="WP_149854145.1">
    <property type="nucleotide sequence ID" value="NZ_VUOB01000073.1"/>
</dbReference>
<keyword evidence="8 15" id="KW-0418">Kinase</keyword>
<dbReference type="Proteomes" id="UP000323454">
    <property type="component" value="Unassembled WGS sequence"/>
</dbReference>
<dbReference type="InterPro" id="IPR003594">
    <property type="entry name" value="HATPase_dom"/>
</dbReference>
<reference evidence="15 16" key="2">
    <citation type="submission" date="2019-09" db="EMBL/GenBank/DDBJ databases">
        <authorList>
            <person name="Jin C."/>
        </authorList>
    </citation>
    <scope>NUCLEOTIDE SEQUENCE [LARGE SCALE GENOMIC DNA]</scope>
    <source>
        <strain evidence="15 16">AN110305</strain>
    </source>
</reference>
<dbReference type="Pfam" id="PF00512">
    <property type="entry name" value="HisKA"/>
    <property type="match status" value="1"/>
</dbReference>
<comment type="subcellular location">
    <subcellularLocation>
        <location evidence="3">Cell membrane</location>
    </subcellularLocation>
</comment>
<feature type="domain" description="Histidine kinase" evidence="13">
    <location>
        <begin position="266"/>
        <end position="483"/>
    </location>
</feature>
<dbReference type="InterPro" id="IPR005467">
    <property type="entry name" value="His_kinase_dom"/>
</dbReference>
<evidence type="ECO:0000259" key="13">
    <source>
        <dbReference type="PROSITE" id="PS50109"/>
    </source>
</evidence>
<dbReference type="PANTHER" id="PTHR45436">
    <property type="entry name" value="SENSOR HISTIDINE KINASE YKOH"/>
    <property type="match status" value="1"/>
</dbReference>
<dbReference type="SUPFAM" id="SSF47384">
    <property type="entry name" value="Homodimeric domain of signal transducing histidine kinase"/>
    <property type="match status" value="1"/>
</dbReference>
<dbReference type="Pfam" id="PF00672">
    <property type="entry name" value="HAMP"/>
    <property type="match status" value="1"/>
</dbReference>
<protein>
    <recommendedName>
        <fullName evidence="4">histidine kinase</fullName>
        <ecNumber evidence="4">2.7.13.3</ecNumber>
    </recommendedName>
</protein>
<evidence type="ECO:0000256" key="4">
    <source>
        <dbReference type="ARBA" id="ARBA00012438"/>
    </source>
</evidence>
<evidence type="ECO:0000256" key="6">
    <source>
        <dbReference type="ARBA" id="ARBA00022679"/>
    </source>
</evidence>
<keyword evidence="11 12" id="KW-0472">Membrane</keyword>
<dbReference type="GO" id="GO:0005509">
    <property type="term" value="F:calcium ion binding"/>
    <property type="evidence" value="ECO:0007669"/>
    <property type="project" value="UniProtKB-ARBA"/>
</dbReference>
<organism evidence="15 16">
    <name type="scientific">Solihabitans fulvus</name>
    <dbReference type="NCBI Taxonomy" id="1892852"/>
    <lineage>
        <taxon>Bacteria</taxon>
        <taxon>Bacillati</taxon>
        <taxon>Actinomycetota</taxon>
        <taxon>Actinomycetes</taxon>
        <taxon>Pseudonocardiales</taxon>
        <taxon>Pseudonocardiaceae</taxon>
        <taxon>Solihabitans</taxon>
    </lineage>
</organism>
<evidence type="ECO:0000256" key="10">
    <source>
        <dbReference type="ARBA" id="ARBA00023012"/>
    </source>
</evidence>
<evidence type="ECO:0000256" key="12">
    <source>
        <dbReference type="SAM" id="Phobius"/>
    </source>
</evidence>
<dbReference type="InterPro" id="IPR050428">
    <property type="entry name" value="TCS_sensor_his_kinase"/>
</dbReference>
<evidence type="ECO:0000259" key="14">
    <source>
        <dbReference type="PROSITE" id="PS50885"/>
    </source>
</evidence>
<evidence type="ECO:0000256" key="8">
    <source>
        <dbReference type="ARBA" id="ARBA00022777"/>
    </source>
</evidence>
<dbReference type="InterPro" id="IPR003660">
    <property type="entry name" value="HAMP_dom"/>
</dbReference>
<dbReference type="SUPFAM" id="SSF55874">
    <property type="entry name" value="ATPase domain of HSP90 chaperone/DNA topoisomerase II/histidine kinase"/>
    <property type="match status" value="1"/>
</dbReference>
<sequence length="484" mass="51877">MNARRGPVAFVARQPLRRRLLGLVLLLTVVVVLVGGMTTSRALSMFLHTRVDQQLSQFTNELQDGVKRGDLHPVLTGPGANSTVGYLVSPDGSTATLLTGRDAGTTLDPAQAGEVLLHVPKDRRPQDVDRLGVFDVPYRVQAREVPGGGTLVVGVPVGDLNQTLSRLWGIEFAVGLTAVVVVGVSGFLLIRVALRPLAKMTTTTRRIAATDLSGPDSAVRLRAPELHPRTEVGQLGVGMNHMLDAIDAAFAARHEAENQLRQFVADASHELRTPLATVRGYAELFRRSEEAGKLDPAELAVGLRRIEAEAIRMGLLVDDLLLLARLDQGRPLGREPVDLCRLAIDAASDFRVTDDQRSIRLEVPAEPIVVTGDEFRLRQVLANLLANVHAHTPPGTPAQVTVAGADGHALVEVRDEGPGIPAEAADQVFNRFYRADPSRTRTSGGSGLGLAIVRAIVTAHRGRVELDTAPGHTAVRVLLPLDPA</sequence>
<feature type="domain" description="HAMP" evidence="14">
    <location>
        <begin position="191"/>
        <end position="251"/>
    </location>
</feature>
<dbReference type="Gene3D" id="1.10.287.130">
    <property type="match status" value="1"/>
</dbReference>
<comment type="catalytic activity">
    <reaction evidence="1">
        <text>ATP + protein L-histidine = ADP + protein N-phospho-L-histidine.</text>
        <dbReference type="EC" id="2.7.13.3"/>
    </reaction>
</comment>
<dbReference type="InterPro" id="IPR004358">
    <property type="entry name" value="Sig_transdc_His_kin-like_C"/>
</dbReference>
<keyword evidence="5" id="KW-0597">Phosphoprotein</keyword>
<dbReference type="SMART" id="SM00388">
    <property type="entry name" value="HisKA"/>
    <property type="match status" value="1"/>
</dbReference>
<dbReference type="GO" id="GO:0005886">
    <property type="term" value="C:plasma membrane"/>
    <property type="evidence" value="ECO:0007669"/>
    <property type="project" value="UniProtKB-SubCell"/>
</dbReference>
<dbReference type="InterPro" id="IPR036097">
    <property type="entry name" value="HisK_dim/P_sf"/>
</dbReference>
<name>A0A5B2WPD9_9PSEU</name>